<comment type="caution">
    <text evidence="1">The sequence shown here is derived from an EMBL/GenBank/DDBJ whole genome shotgun (WGS) entry which is preliminary data.</text>
</comment>
<proteinExistence type="predicted"/>
<accession>A0A812DMK8</accession>
<dbReference type="EMBL" id="CAHIKZ030003546">
    <property type="protein sequence ID" value="CAE1301633.1"/>
    <property type="molecule type" value="Genomic_DNA"/>
</dbReference>
<dbReference type="AlphaFoldDB" id="A0A812DMK8"/>
<evidence type="ECO:0000313" key="1">
    <source>
        <dbReference type="EMBL" id="CAE1301633.1"/>
    </source>
</evidence>
<gene>
    <name evidence="1" type="ORF">SPHA_54510</name>
</gene>
<reference evidence="1" key="1">
    <citation type="submission" date="2021-01" db="EMBL/GenBank/DDBJ databases">
        <authorList>
            <person name="Li R."/>
            <person name="Bekaert M."/>
        </authorList>
    </citation>
    <scope>NUCLEOTIDE SEQUENCE</scope>
    <source>
        <strain evidence="1">Farmed</strain>
    </source>
</reference>
<dbReference type="Proteomes" id="UP000597762">
    <property type="component" value="Unassembled WGS sequence"/>
</dbReference>
<dbReference type="OrthoDB" id="6108238at2759"/>
<evidence type="ECO:0000313" key="2">
    <source>
        <dbReference type="Proteomes" id="UP000597762"/>
    </source>
</evidence>
<organism evidence="1 2">
    <name type="scientific">Acanthosepion pharaonis</name>
    <name type="common">Pharaoh cuttlefish</name>
    <name type="synonym">Sepia pharaonis</name>
    <dbReference type="NCBI Taxonomy" id="158019"/>
    <lineage>
        <taxon>Eukaryota</taxon>
        <taxon>Metazoa</taxon>
        <taxon>Spiralia</taxon>
        <taxon>Lophotrochozoa</taxon>
        <taxon>Mollusca</taxon>
        <taxon>Cephalopoda</taxon>
        <taxon>Coleoidea</taxon>
        <taxon>Decapodiformes</taxon>
        <taxon>Sepiida</taxon>
        <taxon>Sepiina</taxon>
        <taxon>Sepiidae</taxon>
        <taxon>Acanthosepion</taxon>
    </lineage>
</organism>
<name>A0A812DMK8_ACAPH</name>
<keyword evidence="2" id="KW-1185">Reference proteome</keyword>
<protein>
    <submittedName>
        <fullName evidence="1">Uncharacterized protein</fullName>
    </submittedName>
</protein>
<sequence length="279" mass="31546">MHCFPPVSRLPSFPISFFSLPFPLSSIPSYNSLSLSLPSFPISSRLSLSPAFLPYFLPSLSLSPAFLPSLFPPVICLCDAVTAATECRYVDRKALQCVKKPQIILEGDVELAKKYCHDNSWHRVVDCLQDLMDACPLDTPEGEKLRKYVNVDNTRKSVNYLCENLGAFDKHSGCIKEGHKEISVCTEREIKRYDRQHNSKELDKMERLCQFTKIAFECFEKVLEYRCGPESNNFLFNVMTGLLPTECQEIGSATIHLPSGWTLLLISLANVFLYVAEQS</sequence>